<keyword evidence="3" id="KW-1185">Reference proteome</keyword>
<gene>
    <name evidence="2" type="ORF">AsFPU1_2192</name>
</gene>
<dbReference type="Proteomes" id="UP000287247">
    <property type="component" value="Unassembled WGS sequence"/>
</dbReference>
<reference evidence="3" key="1">
    <citation type="submission" date="2017-05" db="EMBL/GenBank/DDBJ databases">
        <title>Physiological properties and genetic analysis related to exopolysaccharide production of fresh-water unicellular cyanobacterium Aphanothece sacrum, Suizenji Nori, that has been cultured as a food source in Japan.</title>
        <authorList>
            <person name="Kanesaki Y."/>
            <person name="Yoshikawa S."/>
            <person name="Ohki K."/>
        </authorList>
    </citation>
    <scope>NUCLEOTIDE SEQUENCE [LARGE SCALE GENOMIC DNA]</scope>
    <source>
        <strain evidence="3">FPU1</strain>
    </source>
</reference>
<organism evidence="2 3">
    <name type="scientific">Aphanothece sacrum FPU1</name>
    <dbReference type="NCBI Taxonomy" id="1920663"/>
    <lineage>
        <taxon>Bacteria</taxon>
        <taxon>Bacillati</taxon>
        <taxon>Cyanobacteriota</taxon>
        <taxon>Cyanophyceae</taxon>
        <taxon>Oscillatoriophycideae</taxon>
        <taxon>Chroococcales</taxon>
        <taxon>Aphanothecaceae</taxon>
        <taxon>Aphanothece</taxon>
    </lineage>
</organism>
<name>A0A401IHL5_APHSA</name>
<evidence type="ECO:0000313" key="2">
    <source>
        <dbReference type="EMBL" id="GBF80787.1"/>
    </source>
</evidence>
<evidence type="ECO:0000259" key="1">
    <source>
        <dbReference type="Pfam" id="PF14280"/>
    </source>
</evidence>
<dbReference type="EMBL" id="BDQK01000013">
    <property type="protein sequence ID" value="GBF80787.1"/>
    <property type="molecule type" value="Genomic_DNA"/>
</dbReference>
<evidence type="ECO:0000313" key="3">
    <source>
        <dbReference type="Proteomes" id="UP000287247"/>
    </source>
</evidence>
<feature type="domain" description="DUF4365" evidence="1">
    <location>
        <begin position="15"/>
        <end position="149"/>
    </location>
</feature>
<dbReference type="InterPro" id="IPR025375">
    <property type="entry name" value="DUF4365"/>
</dbReference>
<accession>A0A401IHL5</accession>
<comment type="caution">
    <text evidence="2">The sequence shown here is derived from an EMBL/GenBank/DDBJ whole genome shotgun (WGS) entry which is preliminary data.</text>
</comment>
<dbReference type="Pfam" id="PF14280">
    <property type="entry name" value="DUF4365"/>
    <property type="match status" value="1"/>
</dbReference>
<proteinExistence type="predicted"/>
<dbReference type="OrthoDB" id="510669at2"/>
<dbReference type="RefSeq" id="WP_124970564.1">
    <property type="nucleotide sequence ID" value="NZ_BDQK01000013.1"/>
</dbReference>
<sequence length="170" mass="19809">MTKKQRPRNHIIADLSVNYVERLIFLCGYSVERVEYDYGYDLILFTYNEKGEIENGQVYLQVKATDSIKISSDKETILFSLKSSDLELWLNEPMPCILIIYDALSDCAYWLYLQAYFEALPNFDPSKTGNNVTVYIPKINILTQETINEFAKYKNNILKQIRGVIKHELS</sequence>
<protein>
    <recommendedName>
        <fullName evidence="1">DUF4365 domain-containing protein</fullName>
    </recommendedName>
</protein>
<dbReference type="AlphaFoldDB" id="A0A401IHL5"/>